<accession>I4AD35</accession>
<organism evidence="1 2">
    <name type="scientific">Desulfitobacterium dehalogenans (strain ATCC 51507 / DSM 9161 / JW/IU-DC1)</name>
    <dbReference type="NCBI Taxonomy" id="756499"/>
    <lineage>
        <taxon>Bacteria</taxon>
        <taxon>Bacillati</taxon>
        <taxon>Bacillota</taxon>
        <taxon>Clostridia</taxon>
        <taxon>Eubacteriales</taxon>
        <taxon>Desulfitobacteriaceae</taxon>
        <taxon>Desulfitobacterium</taxon>
    </lineage>
</organism>
<dbReference type="InterPro" id="IPR018490">
    <property type="entry name" value="cNMP-bd_dom_sf"/>
</dbReference>
<dbReference type="STRING" id="756499.Desde_3596"/>
<dbReference type="InterPro" id="IPR014710">
    <property type="entry name" value="RmlC-like_jellyroll"/>
</dbReference>
<reference evidence="1 2" key="2">
    <citation type="journal article" date="2015" name="J. Bacteriol.">
        <title>Genomic, proteomic, and biochemical analysis of the organohalide respiratory pathway in Desulfitobacterium dehalogenans.</title>
        <authorList>
            <person name="Kruse T."/>
            <person name="van de Pas B.A."/>
            <person name="Atteia A."/>
            <person name="Krab K."/>
            <person name="Hagen W.R."/>
            <person name="Goodwin L."/>
            <person name="Chain P."/>
            <person name="Boeren S."/>
            <person name="Maphosa F."/>
            <person name="Schraa G."/>
            <person name="de Vos W.M."/>
            <person name="van der Oost J."/>
            <person name="Smidt H."/>
            <person name="Stams A.J."/>
        </authorList>
    </citation>
    <scope>NUCLEOTIDE SEQUENCE [LARGE SCALE GENOMIC DNA]</scope>
    <source>
        <strain evidence="2">ATCC 51507 / DSM 9161 / JW/IU-DC1</strain>
    </source>
</reference>
<keyword evidence="2" id="KW-1185">Reference proteome</keyword>
<proteinExistence type="predicted"/>
<protein>
    <submittedName>
        <fullName evidence="1">cAMP-binding protein</fullName>
    </submittedName>
</protein>
<reference evidence="2" key="1">
    <citation type="submission" date="2012-06" db="EMBL/GenBank/DDBJ databases">
        <title>Complete sequence of Desulfitobacterium dehalogenans ATCC 51507.</title>
        <authorList>
            <person name="Lucas S."/>
            <person name="Han J."/>
            <person name="Lapidus A."/>
            <person name="Cheng J.-F."/>
            <person name="Goodwin L."/>
            <person name="Pitluck S."/>
            <person name="Peters L."/>
            <person name="Ovchinnikova G."/>
            <person name="Teshima H."/>
            <person name="Detter J.C."/>
            <person name="Han C."/>
            <person name="Tapia R."/>
            <person name="Land M."/>
            <person name="Hauser L."/>
            <person name="Kyrpides N."/>
            <person name="Ivanova N."/>
            <person name="Pagani I."/>
            <person name="Kruse T."/>
            <person name="de Vos W.M."/>
            <person name="Smidt H."/>
            <person name="Woyke T."/>
        </authorList>
    </citation>
    <scope>NUCLEOTIDE SEQUENCE [LARGE SCALE GENOMIC DNA]</scope>
    <source>
        <strain evidence="2">ATCC 51507 / DSM 9161 / JW/IU-DC1</strain>
    </source>
</reference>
<evidence type="ECO:0000313" key="1">
    <source>
        <dbReference type="EMBL" id="AFM01870.1"/>
    </source>
</evidence>
<gene>
    <name evidence="1" type="ordered locus">Desde_3596</name>
</gene>
<dbReference type="EMBL" id="CP003348">
    <property type="protein sequence ID" value="AFM01870.1"/>
    <property type="molecule type" value="Genomic_DNA"/>
</dbReference>
<dbReference type="eggNOG" id="COG0664">
    <property type="taxonomic scope" value="Bacteria"/>
</dbReference>
<dbReference type="HOGENOM" id="CLU_1413142_0_0_9"/>
<sequence length="192" mass="21993">MKECINNPFCQSLDLKTRERLCAHATITYQKAKQIQVVNPENANLEIIVKGVLFTFTISEDGSQEGIQLVKKGEILGTHLLFERLQFPVTHTLSLTDVIRCNFPIHFIEKLFNENREFAQALMKNLTLDHTNNLSHWAFLRSKSGPEKVAFIYKSLQKLDVDMNLITQEDLALITGVSRITVARAMKDIYKK</sequence>
<dbReference type="OrthoDB" id="9127033at2"/>
<evidence type="ECO:0000313" key="2">
    <source>
        <dbReference type="Proteomes" id="UP000006053"/>
    </source>
</evidence>
<dbReference type="SUPFAM" id="SSF51206">
    <property type="entry name" value="cAMP-binding domain-like"/>
    <property type="match status" value="1"/>
</dbReference>
<dbReference type="Proteomes" id="UP000006053">
    <property type="component" value="Chromosome"/>
</dbReference>
<dbReference type="RefSeq" id="WP_014795343.1">
    <property type="nucleotide sequence ID" value="NC_018017.1"/>
</dbReference>
<dbReference type="AlphaFoldDB" id="I4AD35"/>
<name>I4AD35_DESDJ</name>
<dbReference type="Gene3D" id="2.60.120.10">
    <property type="entry name" value="Jelly Rolls"/>
    <property type="match status" value="1"/>
</dbReference>
<dbReference type="KEGG" id="ddh:Desde_3596"/>